<keyword evidence="3" id="KW-1185">Reference proteome</keyword>
<dbReference type="Proteomes" id="UP000649799">
    <property type="component" value="Unassembled WGS sequence"/>
</dbReference>
<dbReference type="RefSeq" id="WP_166142729.1">
    <property type="nucleotide sequence ID" value="NZ_JAANYN010000001.1"/>
</dbReference>
<dbReference type="PANTHER" id="PTHR22916">
    <property type="entry name" value="GLYCOSYLTRANSFERASE"/>
    <property type="match status" value="1"/>
</dbReference>
<sequence>MNLPQLSVVMPVYNGEKYLEEAINSVLNQTFTDYELLIIDDGSTDSSIEIIKSINDSRIRLIKNETNKGVAYTRNVGLKEAKGEYLAWMDCDDLIEPDRFEIQLKYLKENAEIGICGTALKRFGEGKPRVSREFSDPEMIKAALLFYPAIRPATAMYRMEMIRKAKLSYDTRLAVAEDYDFYLQASFHFPIKNIDPVLYHYRASEKSIMKVYSERKQQLFEFHKIIYSKAFEKMGILKQEKNYKLHYGCASTQLISSYTELTEIYNWLLYLKERNKKVELYSKNSFNKVLASIFFFVCKKSSQIGPKTFFFYLKNKNSFPSNEPHPTVKLLIRCLLFYKKF</sequence>
<comment type="caution">
    <text evidence="2">The sequence shown here is derived from an EMBL/GenBank/DDBJ whole genome shotgun (WGS) entry which is preliminary data.</text>
</comment>
<protein>
    <submittedName>
        <fullName evidence="2">Glycosyltransferase family 2 protein</fullName>
    </submittedName>
</protein>
<gene>
    <name evidence="2" type="ORF">G9Q97_02340</name>
</gene>
<reference evidence="2 3" key="1">
    <citation type="submission" date="2020-03" db="EMBL/GenBank/DDBJ databases">
        <title>Cyclobacterium plantarum sp. nov., a marine bacterium isolated from a coastal-marine wetland.</title>
        <authorList>
            <person name="Sanchez-Porro C."/>
            <person name="Ventosa A."/>
            <person name="Amoozegar M."/>
        </authorList>
    </citation>
    <scope>NUCLEOTIDE SEQUENCE [LARGE SCALE GENOMIC DNA]</scope>
    <source>
        <strain evidence="2 3">GBPx2</strain>
    </source>
</reference>
<dbReference type="SUPFAM" id="SSF53448">
    <property type="entry name" value="Nucleotide-diphospho-sugar transferases"/>
    <property type="match status" value="1"/>
</dbReference>
<organism evidence="2 3">
    <name type="scientific">Cyclobacterium plantarum</name>
    <dbReference type="NCBI Taxonomy" id="2716263"/>
    <lineage>
        <taxon>Bacteria</taxon>
        <taxon>Pseudomonadati</taxon>
        <taxon>Bacteroidota</taxon>
        <taxon>Cytophagia</taxon>
        <taxon>Cytophagales</taxon>
        <taxon>Cyclobacteriaceae</taxon>
        <taxon>Cyclobacterium</taxon>
    </lineage>
</organism>
<dbReference type="EMBL" id="JAANYN010000001">
    <property type="protein sequence ID" value="NHE55647.1"/>
    <property type="molecule type" value="Genomic_DNA"/>
</dbReference>
<proteinExistence type="predicted"/>
<dbReference type="InterPro" id="IPR001173">
    <property type="entry name" value="Glyco_trans_2-like"/>
</dbReference>
<dbReference type="Pfam" id="PF00535">
    <property type="entry name" value="Glycos_transf_2"/>
    <property type="match status" value="1"/>
</dbReference>
<accession>A0ABX0H2E7</accession>
<evidence type="ECO:0000313" key="2">
    <source>
        <dbReference type="EMBL" id="NHE55647.1"/>
    </source>
</evidence>
<evidence type="ECO:0000313" key="3">
    <source>
        <dbReference type="Proteomes" id="UP000649799"/>
    </source>
</evidence>
<dbReference type="Gene3D" id="3.90.550.10">
    <property type="entry name" value="Spore Coat Polysaccharide Biosynthesis Protein SpsA, Chain A"/>
    <property type="match status" value="1"/>
</dbReference>
<dbReference type="InterPro" id="IPR029044">
    <property type="entry name" value="Nucleotide-diphossugar_trans"/>
</dbReference>
<evidence type="ECO:0000259" key="1">
    <source>
        <dbReference type="Pfam" id="PF00535"/>
    </source>
</evidence>
<dbReference type="PANTHER" id="PTHR22916:SF3">
    <property type="entry name" value="UDP-GLCNAC:BETAGAL BETA-1,3-N-ACETYLGLUCOSAMINYLTRANSFERASE-LIKE PROTEIN 1"/>
    <property type="match status" value="1"/>
</dbReference>
<feature type="domain" description="Glycosyltransferase 2-like" evidence="1">
    <location>
        <begin position="7"/>
        <end position="134"/>
    </location>
</feature>
<dbReference type="CDD" id="cd00761">
    <property type="entry name" value="Glyco_tranf_GTA_type"/>
    <property type="match status" value="1"/>
</dbReference>
<name>A0ABX0H2E7_9BACT</name>